<dbReference type="CDD" id="cd04181">
    <property type="entry name" value="NTP_transferase"/>
    <property type="match status" value="1"/>
</dbReference>
<keyword evidence="2" id="KW-0472">Membrane</keyword>
<feature type="transmembrane region" description="Helical" evidence="2">
    <location>
        <begin position="374"/>
        <end position="396"/>
    </location>
</feature>
<proteinExistence type="predicted"/>
<evidence type="ECO:0000259" key="3">
    <source>
        <dbReference type="Pfam" id="PF00483"/>
    </source>
</evidence>
<dbReference type="Gene3D" id="2.160.10.10">
    <property type="entry name" value="Hexapeptide repeat proteins"/>
    <property type="match status" value="1"/>
</dbReference>
<evidence type="ECO:0000313" key="5">
    <source>
        <dbReference type="EMBL" id="MBP1466880.1"/>
    </source>
</evidence>
<name>A0ABS4DBQ9_9CHLR</name>
<keyword evidence="2" id="KW-0812">Transmembrane</keyword>
<dbReference type="PANTHER" id="PTHR22572">
    <property type="entry name" value="SUGAR-1-PHOSPHATE GUANYL TRANSFERASE"/>
    <property type="match status" value="1"/>
</dbReference>
<dbReference type="InterPro" id="IPR050486">
    <property type="entry name" value="Mannose-1P_guanyltransferase"/>
</dbReference>
<dbReference type="Gene3D" id="3.90.550.10">
    <property type="entry name" value="Spore Coat Polysaccharide Biosynthesis Protein SpsA, Chain A"/>
    <property type="match status" value="1"/>
</dbReference>
<dbReference type="Pfam" id="PF00483">
    <property type="entry name" value="NTP_transferase"/>
    <property type="match status" value="1"/>
</dbReference>
<evidence type="ECO:0000256" key="2">
    <source>
        <dbReference type="SAM" id="Phobius"/>
    </source>
</evidence>
<protein>
    <submittedName>
        <fullName evidence="5">Sugar transferase</fullName>
    </submittedName>
</protein>
<feature type="compositionally biased region" description="Basic and acidic residues" evidence="1">
    <location>
        <begin position="546"/>
        <end position="556"/>
    </location>
</feature>
<keyword evidence="2" id="KW-1133">Transmembrane helix</keyword>
<dbReference type="InterPro" id="IPR003362">
    <property type="entry name" value="Bact_transf"/>
</dbReference>
<dbReference type="Proteomes" id="UP001193081">
    <property type="component" value="Unassembled WGS sequence"/>
</dbReference>
<evidence type="ECO:0000256" key="1">
    <source>
        <dbReference type="SAM" id="MobiDB-lite"/>
    </source>
</evidence>
<dbReference type="RefSeq" id="WP_135479061.1">
    <property type="nucleotide sequence ID" value="NZ_SIJK02000025.1"/>
</dbReference>
<organism evidence="5 6">
    <name type="scientific">Candidatus Chloroploca mongolica</name>
    <dbReference type="NCBI Taxonomy" id="2528176"/>
    <lineage>
        <taxon>Bacteria</taxon>
        <taxon>Bacillati</taxon>
        <taxon>Chloroflexota</taxon>
        <taxon>Chloroflexia</taxon>
        <taxon>Chloroflexales</taxon>
        <taxon>Chloroflexineae</taxon>
        <taxon>Oscillochloridaceae</taxon>
        <taxon>Candidatus Chloroploca</taxon>
    </lineage>
</organism>
<keyword evidence="6" id="KW-1185">Reference proteome</keyword>
<dbReference type="InterPro" id="IPR005835">
    <property type="entry name" value="NTP_transferase_dom"/>
</dbReference>
<dbReference type="SUPFAM" id="SSF53448">
    <property type="entry name" value="Nucleotide-diphospho-sugar transferases"/>
    <property type="match status" value="1"/>
</dbReference>
<accession>A0ABS4DBQ9</accession>
<dbReference type="EMBL" id="SIJK02000025">
    <property type="protein sequence ID" value="MBP1466880.1"/>
    <property type="molecule type" value="Genomic_DNA"/>
</dbReference>
<evidence type="ECO:0000259" key="4">
    <source>
        <dbReference type="Pfam" id="PF02397"/>
    </source>
</evidence>
<dbReference type="InterPro" id="IPR029044">
    <property type="entry name" value="Nucleotide-diphossugar_trans"/>
</dbReference>
<gene>
    <name evidence="5" type="ORF">EYB53_014290</name>
</gene>
<sequence>MQVLILATDEQPKLRPLTATMPTALLPLVDRPVIATTLEILGRCGCPDVLISLYERGGQIAAYVGGGRRWGFDIKYVTQREAWGSAGSLRWAGSLLETTTLVLPGDALFDLDLAEAFAFHQAHDGKVTAILHTPRPGDPRPCVRLNNDQRITELGAAAGDLQVTGAIILEPEILQAIPDHEHYDIVADLLPELLAANEPMYGFQMNGYWNPLATFRDYHEAQQVYLYSAYAASTPEEAMAGPVDRLRYPSLEAREMAPGIWVGREHSIHPTVKLAPPVYIGQHSWIGREVELGFGTIIGSNVVIDDEATIIQSSILSNTYVGQLVHIEHKLVTPGSVNDPVEGVTTEIVDPFLIGQVESKQRNRSSLRRTLTNLIALALILLTSPLLGVIGLLNFLTTGGRMLVREVKVGQRLNEENGRLYTFELIHFRTRRHDGRYTLLGKWLEQWELHRLPEFFNVLRGDLELVGVKPLSRAEATQLTEEWHQRRHDMPAGLTGLWYLQTEGTTDLDTVIVTDVYYTATRTWLEDVRILLQTPSVWARRIRTRPPQDNRDEKTKNQISRM</sequence>
<feature type="domain" description="Bacterial sugar transferase" evidence="4">
    <location>
        <begin position="369"/>
        <end position="538"/>
    </location>
</feature>
<feature type="region of interest" description="Disordered" evidence="1">
    <location>
        <begin position="542"/>
        <end position="562"/>
    </location>
</feature>
<dbReference type="GO" id="GO:0016740">
    <property type="term" value="F:transferase activity"/>
    <property type="evidence" value="ECO:0007669"/>
    <property type="project" value="UniProtKB-KW"/>
</dbReference>
<evidence type="ECO:0000313" key="6">
    <source>
        <dbReference type="Proteomes" id="UP001193081"/>
    </source>
</evidence>
<feature type="domain" description="Nucleotidyl transferase" evidence="3">
    <location>
        <begin position="4"/>
        <end position="225"/>
    </location>
</feature>
<reference evidence="5 6" key="1">
    <citation type="submission" date="2021-03" db="EMBL/GenBank/DDBJ databases">
        <authorList>
            <person name="Grouzdev D.S."/>
        </authorList>
    </citation>
    <scope>NUCLEOTIDE SEQUENCE [LARGE SCALE GENOMIC DNA]</scope>
    <source>
        <strain evidence="5 6">M50-1</strain>
    </source>
</reference>
<dbReference type="Pfam" id="PF02397">
    <property type="entry name" value="Bac_transf"/>
    <property type="match status" value="1"/>
</dbReference>
<keyword evidence="5" id="KW-0808">Transferase</keyword>
<comment type="caution">
    <text evidence="5">The sequence shown here is derived from an EMBL/GenBank/DDBJ whole genome shotgun (WGS) entry which is preliminary data.</text>
</comment>